<feature type="compositionally biased region" description="Gly residues" evidence="1">
    <location>
        <begin position="80"/>
        <end position="89"/>
    </location>
</feature>
<sequence length="239" mass="24727">MKRQVTVATLMVSSIVMLSSCVADIGTRSASEETTKVDVSGGNSSADGAGGANGDPGDDADGDRGESALAADEKDAEGAGHPGEAGATGTGKSSGVLPPLGEFDPADPNFELFDPCTEIPKEYLQNAGLSEAIEERERQSGFSFCAFESLEGSSGVVIGLTSSRQASIFSATKVSTLSDAEGRSVPVMLIESDMFGEMFCTVGVSTSRGIFKVSHSGDQFEDSYQTKCSKAAETLKNIY</sequence>
<keyword evidence="2" id="KW-0732">Signal</keyword>
<feature type="region of interest" description="Disordered" evidence="1">
    <location>
        <begin position="27"/>
        <end position="104"/>
    </location>
</feature>
<accession>A0AAE4NI94</accession>
<name>A0AAE4NI94_9CORY</name>
<feature type="compositionally biased region" description="Basic and acidic residues" evidence="1">
    <location>
        <begin position="62"/>
        <end position="78"/>
    </location>
</feature>
<dbReference type="PROSITE" id="PS51257">
    <property type="entry name" value="PROKAR_LIPOPROTEIN"/>
    <property type="match status" value="1"/>
</dbReference>
<evidence type="ECO:0000256" key="1">
    <source>
        <dbReference type="SAM" id="MobiDB-lite"/>
    </source>
</evidence>
<dbReference type="AlphaFoldDB" id="A0AAE4NI94"/>
<protein>
    <submittedName>
        <fullName evidence="3">DUF3558 family protein</fullName>
    </submittedName>
</protein>
<feature type="chain" id="PRO_5042058158" evidence="2">
    <location>
        <begin position="24"/>
        <end position="239"/>
    </location>
</feature>
<gene>
    <name evidence="3" type="ORF">RAE03_01235</name>
</gene>
<dbReference type="InterPro" id="IPR024520">
    <property type="entry name" value="DUF3558"/>
</dbReference>
<dbReference type="Proteomes" id="UP001185706">
    <property type="component" value="Unassembled WGS sequence"/>
</dbReference>
<comment type="caution">
    <text evidence="3">The sequence shown here is derived from an EMBL/GenBank/DDBJ whole genome shotgun (WGS) entry which is preliminary data.</text>
</comment>
<dbReference type="RefSeq" id="WP_316992985.1">
    <property type="nucleotide sequence ID" value="NZ_JAVBIB010000002.1"/>
</dbReference>
<organism evidence="3 4">
    <name type="scientific">Corynebacterium tuberculostearicum</name>
    <dbReference type="NCBI Taxonomy" id="38304"/>
    <lineage>
        <taxon>Bacteria</taxon>
        <taxon>Bacillati</taxon>
        <taxon>Actinomycetota</taxon>
        <taxon>Actinomycetes</taxon>
        <taxon>Mycobacteriales</taxon>
        <taxon>Corynebacteriaceae</taxon>
        <taxon>Corynebacterium</taxon>
    </lineage>
</organism>
<evidence type="ECO:0000313" key="3">
    <source>
        <dbReference type="EMBL" id="MDV2418407.1"/>
    </source>
</evidence>
<dbReference type="Pfam" id="PF12079">
    <property type="entry name" value="DUF3558"/>
    <property type="match status" value="1"/>
</dbReference>
<reference evidence="3" key="1">
    <citation type="submission" date="2023-08" db="EMBL/GenBank/DDBJ databases">
        <title>Genomic characterization of the C. tuberculostearicum species complex, a ubiquitous member of the human skin microbiome.</title>
        <authorList>
            <person name="Ahmed N."/>
            <person name="Deming C."/>
            <person name="Conlan S."/>
            <person name="Segre J."/>
        </authorList>
    </citation>
    <scope>NUCLEOTIDE SEQUENCE</scope>
    <source>
        <strain evidence="3">CTNIH22</strain>
    </source>
</reference>
<evidence type="ECO:0000313" key="4">
    <source>
        <dbReference type="Proteomes" id="UP001185706"/>
    </source>
</evidence>
<proteinExistence type="predicted"/>
<evidence type="ECO:0000256" key="2">
    <source>
        <dbReference type="SAM" id="SignalP"/>
    </source>
</evidence>
<feature type="signal peptide" evidence="2">
    <location>
        <begin position="1"/>
        <end position="23"/>
    </location>
</feature>
<dbReference type="EMBL" id="JAVBIB010000002">
    <property type="protein sequence ID" value="MDV2418407.1"/>
    <property type="molecule type" value="Genomic_DNA"/>
</dbReference>